<dbReference type="Proteomes" id="UP000223913">
    <property type="component" value="Unassembled WGS sequence"/>
</dbReference>
<comment type="caution">
    <text evidence="3">The sequence shown here is derived from an EMBL/GenBank/DDBJ whole genome shotgun (WGS) entry which is preliminary data.</text>
</comment>
<dbReference type="PANTHER" id="PTHR44054:SF1">
    <property type="entry name" value="SYNAPTIC VESICLE MEMBRANE PROTEIN VAT-1 HOMOLOG"/>
    <property type="match status" value="1"/>
</dbReference>
<dbReference type="PANTHER" id="PTHR44054">
    <property type="entry name" value="SYNAPTIC VESICLE MEMBRANE PROTEIN VAT-1 HOMOLOG-LIKE"/>
    <property type="match status" value="1"/>
</dbReference>
<reference evidence="3 4" key="1">
    <citation type="submission" date="2017-10" db="EMBL/GenBank/DDBJ databases">
        <title>The draft genome sequence of Lewinella nigricans NBRC 102662.</title>
        <authorList>
            <person name="Wang K."/>
        </authorList>
    </citation>
    <scope>NUCLEOTIDE SEQUENCE [LARGE SCALE GENOMIC DNA]</scope>
    <source>
        <strain evidence="3 4">NBRC 102662</strain>
    </source>
</reference>
<dbReference type="InterPro" id="IPR011032">
    <property type="entry name" value="GroES-like_sf"/>
</dbReference>
<dbReference type="Gene3D" id="3.40.50.720">
    <property type="entry name" value="NAD(P)-binding Rossmann-like Domain"/>
    <property type="match status" value="1"/>
</dbReference>
<keyword evidence="1" id="KW-0560">Oxidoreductase</keyword>
<evidence type="ECO:0000256" key="1">
    <source>
        <dbReference type="ARBA" id="ARBA00023002"/>
    </source>
</evidence>
<evidence type="ECO:0000313" key="4">
    <source>
        <dbReference type="Proteomes" id="UP000223913"/>
    </source>
</evidence>
<dbReference type="InterPro" id="IPR036291">
    <property type="entry name" value="NAD(P)-bd_dom_sf"/>
</dbReference>
<dbReference type="InterPro" id="IPR020843">
    <property type="entry name" value="ER"/>
</dbReference>
<dbReference type="SUPFAM" id="SSF51735">
    <property type="entry name" value="NAD(P)-binding Rossmann-fold domains"/>
    <property type="match status" value="1"/>
</dbReference>
<dbReference type="SMART" id="SM00829">
    <property type="entry name" value="PKS_ER"/>
    <property type="match status" value="1"/>
</dbReference>
<evidence type="ECO:0000259" key="2">
    <source>
        <dbReference type="SMART" id="SM00829"/>
    </source>
</evidence>
<keyword evidence="4" id="KW-1185">Reference proteome</keyword>
<dbReference type="InterPro" id="IPR013149">
    <property type="entry name" value="ADH-like_C"/>
</dbReference>
<dbReference type="InterPro" id="IPR013154">
    <property type="entry name" value="ADH-like_N"/>
</dbReference>
<dbReference type="RefSeq" id="WP_099149619.1">
    <property type="nucleotide sequence ID" value="NZ_PDUD01000012.1"/>
</dbReference>
<dbReference type="SUPFAM" id="SSF50129">
    <property type="entry name" value="GroES-like"/>
    <property type="match status" value="1"/>
</dbReference>
<gene>
    <name evidence="3" type="ORF">CRP01_08610</name>
</gene>
<accession>A0A2D0NES5</accession>
<organism evidence="3 4">
    <name type="scientific">Flavilitoribacter nigricans (strain ATCC 23147 / DSM 23189 / NBRC 102662 / NCIMB 1420 / SS-2)</name>
    <name type="common">Lewinella nigricans</name>
    <dbReference type="NCBI Taxonomy" id="1122177"/>
    <lineage>
        <taxon>Bacteria</taxon>
        <taxon>Pseudomonadati</taxon>
        <taxon>Bacteroidota</taxon>
        <taxon>Saprospiria</taxon>
        <taxon>Saprospirales</taxon>
        <taxon>Lewinellaceae</taxon>
        <taxon>Flavilitoribacter</taxon>
    </lineage>
</organism>
<dbReference type="EMBL" id="PDUD01000012">
    <property type="protein sequence ID" value="PHN07011.1"/>
    <property type="molecule type" value="Genomic_DNA"/>
</dbReference>
<dbReference type="GO" id="GO:0016491">
    <property type="term" value="F:oxidoreductase activity"/>
    <property type="evidence" value="ECO:0007669"/>
    <property type="project" value="UniProtKB-KW"/>
</dbReference>
<protein>
    <submittedName>
        <fullName evidence="3">Zinc-binding dehydrogenase</fullName>
    </submittedName>
</protein>
<name>A0A2D0NES5_FLAN2</name>
<dbReference type="Gene3D" id="3.90.180.10">
    <property type="entry name" value="Medium-chain alcohol dehydrogenases, catalytic domain"/>
    <property type="match status" value="1"/>
</dbReference>
<dbReference type="Pfam" id="PF08240">
    <property type="entry name" value="ADH_N"/>
    <property type="match status" value="1"/>
</dbReference>
<evidence type="ECO:0000313" key="3">
    <source>
        <dbReference type="EMBL" id="PHN07011.1"/>
    </source>
</evidence>
<dbReference type="OrthoDB" id="9787435at2"/>
<sequence>MQRQVYLLKAGRLANLKLVTEELPAPQPDEVTVAVKAIGLNFADIFAIWGLYAATPEGIFTPGLEYAGEIAAVGSAVEGVKKGDRVMGVTRFGAYTSHLNINHRYVVPLPEDWDFVEGAAFLVHVLTAYYGLVKLGDLQQGQNVLIHSGGGGVGLMANRIAKKYNTFTIGTIGRPDKEALLREEGYDRVIVRSKQFADDLEQALDGRDLHLIMECIGGKILKIGFNQLAPMGRMISYGSARYASVGNRPNYLKLLYYYLTRPKIDPQTMTSENKSVMAFNLIFLFHKVDLMHEMLEEIGQLALKKPYVGHRLPFEKLEEAILLFQSGKTTGKVVLEV</sequence>
<feature type="domain" description="Enoyl reductase (ER)" evidence="2">
    <location>
        <begin position="11"/>
        <end position="335"/>
    </location>
</feature>
<dbReference type="InterPro" id="IPR052100">
    <property type="entry name" value="SV-ATPase_mito-regulator"/>
</dbReference>
<proteinExistence type="predicted"/>
<dbReference type="Pfam" id="PF00107">
    <property type="entry name" value="ADH_zinc_N"/>
    <property type="match status" value="1"/>
</dbReference>
<dbReference type="AlphaFoldDB" id="A0A2D0NES5"/>